<accession>A0A839T170</accession>
<feature type="region of interest" description="Disordered" evidence="1">
    <location>
        <begin position="90"/>
        <end position="118"/>
    </location>
</feature>
<evidence type="ECO:0000256" key="1">
    <source>
        <dbReference type="SAM" id="MobiDB-lite"/>
    </source>
</evidence>
<dbReference type="Pfam" id="PF20661">
    <property type="entry name" value="SutA-RBD"/>
    <property type="match status" value="1"/>
</dbReference>
<dbReference type="AlphaFoldDB" id="A0A839T170"/>
<dbReference type="Proteomes" id="UP000549250">
    <property type="component" value="Unassembled WGS sequence"/>
</dbReference>
<evidence type="ECO:0000313" key="4">
    <source>
        <dbReference type="Proteomes" id="UP000549250"/>
    </source>
</evidence>
<dbReference type="EMBL" id="JACHXI010000006">
    <property type="protein sequence ID" value="MBB3103317.1"/>
    <property type="molecule type" value="Genomic_DNA"/>
</dbReference>
<dbReference type="InterPro" id="IPR048080">
    <property type="entry name" value="SutA"/>
</dbReference>
<name>A0A839T170_AZOMA</name>
<feature type="compositionally biased region" description="Basic and acidic residues" evidence="1">
    <location>
        <begin position="51"/>
        <end position="63"/>
    </location>
</feature>
<gene>
    <name evidence="3" type="ORF">FHR87_001712</name>
</gene>
<protein>
    <recommendedName>
        <fullName evidence="2">Transcriptional regulator SutA RNAP-binding domain-containing protein</fullName>
    </recommendedName>
</protein>
<evidence type="ECO:0000259" key="2">
    <source>
        <dbReference type="Pfam" id="PF20661"/>
    </source>
</evidence>
<sequence>MTNLRSMPLGWNMSDEELEQDDLEIHDEETGEELSAVEGDDAGEEEQASEASERPAKKAKLSEPEELPSVEAKQRERDELARAMEAFLAQGGRVQEIEPNVVSDPPKKPDSKYGSRPI</sequence>
<feature type="compositionally biased region" description="Acidic residues" evidence="1">
    <location>
        <begin position="38"/>
        <end position="48"/>
    </location>
</feature>
<evidence type="ECO:0000313" key="3">
    <source>
        <dbReference type="EMBL" id="MBB3103317.1"/>
    </source>
</evidence>
<dbReference type="InterPro" id="IPR049191">
    <property type="entry name" value="SutA_RBD"/>
</dbReference>
<organism evidence="3 4">
    <name type="scientific">Azomonas macrocytogenes</name>
    <name type="common">Azotobacter macrocytogenes</name>
    <dbReference type="NCBI Taxonomy" id="69962"/>
    <lineage>
        <taxon>Bacteria</taxon>
        <taxon>Pseudomonadati</taxon>
        <taxon>Pseudomonadota</taxon>
        <taxon>Gammaproteobacteria</taxon>
        <taxon>Pseudomonadales</taxon>
        <taxon>Pseudomonadaceae</taxon>
        <taxon>Azomonas</taxon>
    </lineage>
</organism>
<comment type="caution">
    <text evidence="3">The sequence shown here is derived from an EMBL/GenBank/DDBJ whole genome shotgun (WGS) entry which is preliminary data.</text>
</comment>
<proteinExistence type="predicted"/>
<feature type="compositionally biased region" description="Acidic residues" evidence="1">
    <location>
        <begin position="14"/>
        <end position="32"/>
    </location>
</feature>
<feature type="domain" description="Transcriptional regulator SutA RNAP-binding" evidence="2">
    <location>
        <begin position="72"/>
        <end position="105"/>
    </location>
</feature>
<feature type="compositionally biased region" description="Basic and acidic residues" evidence="1">
    <location>
        <begin position="105"/>
        <end position="118"/>
    </location>
</feature>
<reference evidence="3 4" key="1">
    <citation type="submission" date="2020-08" db="EMBL/GenBank/DDBJ databases">
        <title>Genomic Encyclopedia of Type Strains, Phase III (KMG-III): the genomes of soil and plant-associated and newly described type strains.</title>
        <authorList>
            <person name="Whitman W."/>
        </authorList>
    </citation>
    <scope>NUCLEOTIDE SEQUENCE [LARGE SCALE GENOMIC DNA]</scope>
    <source>
        <strain evidence="3 4">CECT 4462</strain>
    </source>
</reference>
<keyword evidence="4" id="KW-1185">Reference proteome</keyword>
<dbReference type="NCBIfam" id="NF041490">
    <property type="entry name" value="trans_reg_SutA"/>
    <property type="match status" value="1"/>
</dbReference>
<feature type="region of interest" description="Disordered" evidence="1">
    <location>
        <begin position="1"/>
        <end position="78"/>
    </location>
</feature>